<feature type="compositionally biased region" description="Basic and acidic residues" evidence="10">
    <location>
        <begin position="10"/>
        <end position="40"/>
    </location>
</feature>
<comment type="subcellular location">
    <subcellularLocation>
        <location evidence="1">Endomembrane system</location>
        <topology evidence="1">Multi-pass membrane protein</topology>
    </subcellularLocation>
</comment>
<gene>
    <name evidence="12" type="ORF">ACHAXA_010365</name>
</gene>
<feature type="domain" description="Sodium/calcium exchanger membrane region" evidence="11">
    <location>
        <begin position="411"/>
        <end position="527"/>
    </location>
</feature>
<feature type="transmembrane region" description="Helical" evidence="9">
    <location>
        <begin position="274"/>
        <end position="295"/>
    </location>
</feature>
<dbReference type="InterPro" id="IPR004713">
    <property type="entry name" value="CaH_exchang"/>
</dbReference>
<dbReference type="Proteomes" id="UP001530377">
    <property type="component" value="Unassembled WGS sequence"/>
</dbReference>
<accession>A0ABD3RV22</accession>
<evidence type="ECO:0000256" key="8">
    <source>
        <dbReference type="ARBA" id="ARBA00023136"/>
    </source>
</evidence>
<evidence type="ECO:0000256" key="2">
    <source>
        <dbReference type="ARBA" id="ARBA00022448"/>
    </source>
</evidence>
<dbReference type="GO" id="GO:0005774">
    <property type="term" value="C:vacuolar membrane"/>
    <property type="evidence" value="ECO:0007669"/>
    <property type="project" value="UniProtKB-ARBA"/>
</dbReference>
<dbReference type="AlphaFoldDB" id="A0ABD3RV22"/>
<feature type="transmembrane region" description="Helical" evidence="9">
    <location>
        <begin position="446"/>
        <end position="469"/>
    </location>
</feature>
<feature type="non-terminal residue" evidence="12">
    <location>
        <position position="1"/>
    </location>
</feature>
<comment type="similarity">
    <text evidence="9">Belongs to the Ca(2+):cation antiporter (CaCA) (TC 2.A.19) family.</text>
</comment>
<feature type="transmembrane region" description="Helical" evidence="9">
    <location>
        <begin position="476"/>
        <end position="501"/>
    </location>
</feature>
<keyword evidence="7 9" id="KW-0406">Ion transport</keyword>
<dbReference type="EMBL" id="JALLPB020000168">
    <property type="protein sequence ID" value="KAL3816060.1"/>
    <property type="molecule type" value="Genomic_DNA"/>
</dbReference>
<feature type="transmembrane region" description="Helical" evidence="9">
    <location>
        <begin position="245"/>
        <end position="262"/>
    </location>
</feature>
<dbReference type="PANTHER" id="PTHR31503">
    <property type="entry name" value="VACUOLAR CALCIUM ION TRANSPORTER"/>
    <property type="match status" value="1"/>
</dbReference>
<feature type="compositionally biased region" description="Low complexity" evidence="10">
    <location>
        <begin position="167"/>
        <end position="176"/>
    </location>
</feature>
<feature type="domain" description="Sodium/calcium exchanger membrane region" evidence="11">
    <location>
        <begin position="244"/>
        <end position="390"/>
    </location>
</feature>
<evidence type="ECO:0000256" key="5">
    <source>
        <dbReference type="ARBA" id="ARBA00022837"/>
    </source>
</evidence>
<evidence type="ECO:0000256" key="6">
    <source>
        <dbReference type="ARBA" id="ARBA00022989"/>
    </source>
</evidence>
<name>A0ABD3RV22_9STRA</name>
<keyword evidence="5 9" id="KW-0106">Calcium</keyword>
<keyword evidence="3 9" id="KW-0109">Calcium transport</keyword>
<feature type="region of interest" description="Disordered" evidence="10">
    <location>
        <begin position="167"/>
        <end position="187"/>
    </location>
</feature>
<dbReference type="GO" id="GO:0012505">
    <property type="term" value="C:endomembrane system"/>
    <property type="evidence" value="ECO:0007669"/>
    <property type="project" value="UniProtKB-SubCell"/>
</dbReference>
<dbReference type="Gene3D" id="1.20.1420.30">
    <property type="entry name" value="NCX, central ion-binding region"/>
    <property type="match status" value="1"/>
</dbReference>
<keyword evidence="6 9" id="KW-1133">Transmembrane helix</keyword>
<feature type="transmembrane region" description="Helical" evidence="9">
    <location>
        <begin position="221"/>
        <end position="239"/>
    </location>
</feature>
<feature type="transmembrane region" description="Helical" evidence="9">
    <location>
        <begin position="307"/>
        <end position="328"/>
    </location>
</feature>
<feature type="transmembrane region" description="Helical" evidence="9">
    <location>
        <begin position="403"/>
        <end position="426"/>
    </location>
</feature>
<keyword evidence="13" id="KW-1185">Reference proteome</keyword>
<dbReference type="InterPro" id="IPR004798">
    <property type="entry name" value="CAX-like"/>
</dbReference>
<sequence>TLRAKSHLRLTTEDRVLDTPRPKREVKNTEHDSMEDDRRSSTLSSMDENIYREESTRHVVHFEGLDGINMTRDSEMSMEEGHQTGGIPLRGMVSFQQQSNRSLLSAPAAPPYAHKRTSLLVRGVDPDREGRSRDQRVFGGLSLRHAIHKIRQEQRCMILLRRGRSTRSGLRSSSSSYADGTTTSEETRLIKGGEGDAVPALPEMPDGPWEALRDMILDNKINLLFAFLPLAYWSHAAGWSDGSVFIFNFLAMVPLASLLGVFTEELAAHTNDVIGGLINATFGNAVELVVAIQALLHNDFLVVQSSLIGSVFSNLLLVLGMCFFWGGMYYPEQSFISQGAVAFIALLGVNGLALLMPQFFGDDDEEDLTISRIGAVLLILLYLQLMYFQLSSHSHLFEGEDDTVALIPFSWALIGMVVVTAMVTILSEWLVGSIDGFCIEFNLSHSFVGVIILPVVGNAVEHISAVSVAMKNKMDLALGVALGSSVQIALFVLPAVVVIGWCTGRDMSMSFPSMQVLYVLAINIYCVVGSIKSAH</sequence>
<feature type="transmembrane region" description="Helical" evidence="9">
    <location>
        <begin position="372"/>
        <end position="391"/>
    </location>
</feature>
<comment type="caution">
    <text evidence="9">Lacks conserved residue(s) required for the propagation of feature annotation.</text>
</comment>
<keyword evidence="2 9" id="KW-0813">Transport</keyword>
<keyword evidence="4 9" id="KW-0812">Transmembrane</keyword>
<dbReference type="GO" id="GO:0015369">
    <property type="term" value="F:calcium:proton antiporter activity"/>
    <property type="evidence" value="ECO:0007669"/>
    <property type="project" value="UniProtKB-UniRule"/>
</dbReference>
<comment type="caution">
    <text evidence="12">The sequence shown here is derived from an EMBL/GenBank/DDBJ whole genome shotgun (WGS) entry which is preliminary data.</text>
</comment>
<evidence type="ECO:0000313" key="13">
    <source>
        <dbReference type="Proteomes" id="UP001530377"/>
    </source>
</evidence>
<evidence type="ECO:0000313" key="12">
    <source>
        <dbReference type="EMBL" id="KAL3816060.1"/>
    </source>
</evidence>
<evidence type="ECO:0000256" key="7">
    <source>
        <dbReference type="ARBA" id="ARBA00023065"/>
    </source>
</evidence>
<dbReference type="InterPro" id="IPR004837">
    <property type="entry name" value="NaCa_Exmemb"/>
</dbReference>
<evidence type="ECO:0000256" key="10">
    <source>
        <dbReference type="SAM" id="MobiDB-lite"/>
    </source>
</evidence>
<reference evidence="12 13" key="1">
    <citation type="submission" date="2024-10" db="EMBL/GenBank/DDBJ databases">
        <title>Updated reference genomes for cyclostephanoid diatoms.</title>
        <authorList>
            <person name="Roberts W.R."/>
            <person name="Alverson A.J."/>
        </authorList>
    </citation>
    <scope>NUCLEOTIDE SEQUENCE [LARGE SCALE GENOMIC DNA]</scope>
    <source>
        <strain evidence="12 13">AJA228-03</strain>
    </source>
</reference>
<proteinExistence type="inferred from homology"/>
<dbReference type="InterPro" id="IPR044880">
    <property type="entry name" value="NCX_ion-bd_dom_sf"/>
</dbReference>
<dbReference type="NCBIfam" id="TIGR00378">
    <property type="entry name" value="cax"/>
    <property type="match status" value="1"/>
</dbReference>
<organism evidence="12 13">
    <name type="scientific">Cyclostephanos tholiformis</name>
    <dbReference type="NCBI Taxonomy" id="382380"/>
    <lineage>
        <taxon>Eukaryota</taxon>
        <taxon>Sar</taxon>
        <taxon>Stramenopiles</taxon>
        <taxon>Ochrophyta</taxon>
        <taxon>Bacillariophyta</taxon>
        <taxon>Coscinodiscophyceae</taxon>
        <taxon>Thalassiosirophycidae</taxon>
        <taxon>Stephanodiscales</taxon>
        <taxon>Stephanodiscaceae</taxon>
        <taxon>Cyclostephanos</taxon>
    </lineage>
</organism>
<evidence type="ECO:0000259" key="11">
    <source>
        <dbReference type="Pfam" id="PF01699"/>
    </source>
</evidence>
<keyword evidence="9" id="KW-0050">Antiport</keyword>
<evidence type="ECO:0000256" key="3">
    <source>
        <dbReference type="ARBA" id="ARBA00022568"/>
    </source>
</evidence>
<protein>
    <recommendedName>
        <fullName evidence="11">Sodium/calcium exchanger membrane region domain-containing protein</fullName>
    </recommendedName>
</protein>
<feature type="transmembrane region" description="Helical" evidence="9">
    <location>
        <begin position="340"/>
        <end position="360"/>
    </location>
</feature>
<keyword evidence="8 9" id="KW-0472">Membrane</keyword>
<evidence type="ECO:0000256" key="4">
    <source>
        <dbReference type="ARBA" id="ARBA00022692"/>
    </source>
</evidence>
<evidence type="ECO:0000256" key="9">
    <source>
        <dbReference type="RuleBase" id="RU365028"/>
    </source>
</evidence>
<dbReference type="Pfam" id="PF01699">
    <property type="entry name" value="Na_Ca_ex"/>
    <property type="match status" value="2"/>
</dbReference>
<evidence type="ECO:0000256" key="1">
    <source>
        <dbReference type="ARBA" id="ARBA00004127"/>
    </source>
</evidence>
<feature type="region of interest" description="Disordered" evidence="10">
    <location>
        <begin position="1"/>
        <end position="52"/>
    </location>
</feature>
<feature type="transmembrane region" description="Helical" evidence="9">
    <location>
        <begin position="513"/>
        <end position="531"/>
    </location>
</feature>
<dbReference type="PANTHER" id="PTHR31503:SF22">
    <property type="entry name" value="VACUOLAR CALCIUM ION TRANSPORTER"/>
    <property type="match status" value="1"/>
</dbReference>